<accession>A0A6J8AAW3</accession>
<dbReference type="Proteomes" id="UP000507470">
    <property type="component" value="Unassembled WGS sequence"/>
</dbReference>
<evidence type="ECO:0000313" key="3">
    <source>
        <dbReference type="Proteomes" id="UP000507470"/>
    </source>
</evidence>
<sequence>MKIPFDIALEPKDSLPQDTRVYIDQFLSNIKMSHKIALQNEAAQKEKDKVRHDQTARVRTFAIGDLVLLKVHKFPRGQSRKLCNKSSGPYRIEQIGPNYTYGIRRISDHKKQASLVNATNLQPYMRPDPTRQRLAQEVQNIPQDPDSDSDSDPEVDQDDEATPNVEVEATQQPILIPQQPPDPATRYQIQKVLRGRRKHGRREIYIKWLDGSCTWEPDTCFDEESQISLTVDGQNKENAGNLTLIDTCTLFSIYLVLFFPTLNPLFYSPFWSCFSSLFVYISCKEVST</sequence>
<keyword evidence="3" id="KW-1185">Reference proteome</keyword>
<dbReference type="InterPro" id="IPR016197">
    <property type="entry name" value="Chromo-like_dom_sf"/>
</dbReference>
<dbReference type="EMBL" id="CACVKT020001098">
    <property type="protein sequence ID" value="CAC5364965.1"/>
    <property type="molecule type" value="Genomic_DNA"/>
</dbReference>
<evidence type="ECO:0000313" key="2">
    <source>
        <dbReference type="EMBL" id="CAC5364965.1"/>
    </source>
</evidence>
<dbReference type="AlphaFoldDB" id="A0A6J8AAW3"/>
<dbReference type="OrthoDB" id="116216at2759"/>
<feature type="compositionally biased region" description="Acidic residues" evidence="1">
    <location>
        <begin position="145"/>
        <end position="161"/>
    </location>
</feature>
<protein>
    <recommendedName>
        <fullName evidence="4">Chromo domain-containing protein</fullName>
    </recommendedName>
</protein>
<dbReference type="SUPFAM" id="SSF54160">
    <property type="entry name" value="Chromo domain-like"/>
    <property type="match status" value="1"/>
</dbReference>
<evidence type="ECO:0008006" key="4">
    <source>
        <dbReference type="Google" id="ProtNLM"/>
    </source>
</evidence>
<dbReference type="CDD" id="cd00024">
    <property type="entry name" value="CD_CSD"/>
    <property type="match status" value="1"/>
</dbReference>
<evidence type="ECO:0000256" key="1">
    <source>
        <dbReference type="SAM" id="MobiDB-lite"/>
    </source>
</evidence>
<organism evidence="2 3">
    <name type="scientific">Mytilus coruscus</name>
    <name type="common">Sea mussel</name>
    <dbReference type="NCBI Taxonomy" id="42192"/>
    <lineage>
        <taxon>Eukaryota</taxon>
        <taxon>Metazoa</taxon>
        <taxon>Spiralia</taxon>
        <taxon>Lophotrochozoa</taxon>
        <taxon>Mollusca</taxon>
        <taxon>Bivalvia</taxon>
        <taxon>Autobranchia</taxon>
        <taxon>Pteriomorphia</taxon>
        <taxon>Mytilida</taxon>
        <taxon>Mytiloidea</taxon>
        <taxon>Mytilidae</taxon>
        <taxon>Mytilinae</taxon>
        <taxon>Mytilus</taxon>
    </lineage>
</organism>
<reference evidence="2 3" key="1">
    <citation type="submission" date="2020-06" db="EMBL/GenBank/DDBJ databases">
        <authorList>
            <person name="Li R."/>
            <person name="Bekaert M."/>
        </authorList>
    </citation>
    <scope>NUCLEOTIDE SEQUENCE [LARGE SCALE GENOMIC DNA]</scope>
    <source>
        <strain evidence="3">wild</strain>
    </source>
</reference>
<feature type="region of interest" description="Disordered" evidence="1">
    <location>
        <begin position="140"/>
        <end position="183"/>
    </location>
</feature>
<proteinExistence type="predicted"/>
<name>A0A6J8AAW3_MYTCO</name>
<gene>
    <name evidence="2" type="ORF">MCOR_5814</name>
</gene>